<comment type="caution">
    <text evidence="1">The sequence shown here is derived from an EMBL/GenBank/DDBJ whole genome shotgun (WGS) entry which is preliminary data.</text>
</comment>
<evidence type="ECO:0000313" key="1">
    <source>
        <dbReference type="EMBL" id="MBD8119780.1"/>
    </source>
</evidence>
<dbReference type="EMBL" id="JACYNP010000001">
    <property type="protein sequence ID" value="MBD8119780.1"/>
    <property type="molecule type" value="Genomic_DNA"/>
</dbReference>
<dbReference type="Proteomes" id="UP000625247">
    <property type="component" value="Unassembled WGS sequence"/>
</dbReference>
<organism evidence="1 2">
    <name type="scientific">Pseudomonas lutea</name>
    <dbReference type="NCBI Taxonomy" id="243924"/>
    <lineage>
        <taxon>Bacteria</taxon>
        <taxon>Pseudomonadati</taxon>
        <taxon>Pseudomonadota</taxon>
        <taxon>Gammaproteobacteria</taxon>
        <taxon>Pseudomonadales</taxon>
        <taxon>Pseudomonadaceae</taxon>
        <taxon>Pseudomonas</taxon>
    </lineage>
</organism>
<sequence>MRITKPISGNATAAKYITLPGRCALIGNTSKRQANKSMATAQTHIGRPLIRKMWQMHISAVATIITANPTIKHFFNAALWQKASKYKINVVANEKIAANIPPIKTGK</sequence>
<dbReference type="RefSeq" id="WP_191942738.1">
    <property type="nucleotide sequence ID" value="NZ_JACYNP010000001.1"/>
</dbReference>
<keyword evidence="2" id="KW-1185">Reference proteome</keyword>
<evidence type="ECO:0000313" key="2">
    <source>
        <dbReference type="Proteomes" id="UP000625247"/>
    </source>
</evidence>
<accession>A0ABR9A2E2</accession>
<protein>
    <submittedName>
        <fullName evidence="1">Uncharacterized protein</fullName>
    </submittedName>
</protein>
<reference evidence="1 2" key="1">
    <citation type="journal article" date="2020" name="FEMS Microbiol. Ecol.">
        <title>Temporal dynamics of bacterial communities during seed development and maturation.</title>
        <authorList>
            <person name="Chesneau G."/>
            <person name="Torres-Cortes G."/>
            <person name="Briand M."/>
            <person name="Darrasse A."/>
            <person name="Preveaux A."/>
            <person name="Marais C."/>
            <person name="Jacques M.A."/>
            <person name="Shade A."/>
            <person name="Barret M."/>
        </authorList>
    </citation>
    <scope>NUCLEOTIDE SEQUENCE [LARGE SCALE GENOMIC DNA]</scope>
    <source>
        <strain evidence="1 2">CFBP13723</strain>
    </source>
</reference>
<gene>
    <name evidence="1" type="ORF">IFT62_00995</name>
</gene>
<proteinExistence type="predicted"/>
<name>A0ABR9A2E2_9PSED</name>